<name>A0A455VS90_ENTAS</name>
<accession>A0A455VS90</accession>
<protein>
    <recommendedName>
        <fullName evidence="2">Restriction endonuclease type IV Mrr domain-containing protein</fullName>
    </recommendedName>
</protein>
<sequence>MARLDFCELASANADTADSDQFEKFAKIFMEKILGGIVTKGPSRGADGGIDIRVEFDIAGCRIAKLVSCKHYAPSKKSVGRSDEEDIQDRLAEFECDEFVGFYSTIASSGLEQKLERLKAKKGILYQIYNSEDIETLLLENHAGFQLAKRFFPRSVQNILPQFIALLPTYTSCDAVRHYSGWIVPDVYSDYEPRVYACNANLAAQYANEKAMNDIHQPMFLQAWKDAVHMFSDYFIIPAAGINSVSNINELPPDWDTSDDIINLSAGKRWALLAIWSFFDDKKVNAILKEMHKHPSQQDLNVISFAFLAMITGTERRDVLARLFAYATPFRSW</sequence>
<dbReference type="EMBL" id="AP019533">
    <property type="protein sequence ID" value="BBI96307.1"/>
    <property type="molecule type" value="Genomic_DNA"/>
</dbReference>
<organism evidence="1">
    <name type="scientific">Enterobacter asburiae</name>
    <dbReference type="NCBI Taxonomy" id="61645"/>
    <lineage>
        <taxon>Bacteria</taxon>
        <taxon>Pseudomonadati</taxon>
        <taxon>Pseudomonadota</taxon>
        <taxon>Gammaproteobacteria</taxon>
        <taxon>Enterobacterales</taxon>
        <taxon>Enterobacteriaceae</taxon>
        <taxon>Enterobacter</taxon>
        <taxon>Enterobacter cloacae complex</taxon>
    </lineage>
</organism>
<gene>
    <name evidence="1" type="ORF">MRY18106EAS_28390</name>
</gene>
<dbReference type="AlphaFoldDB" id="A0A455VS90"/>
<dbReference type="GO" id="GO:0003676">
    <property type="term" value="F:nucleic acid binding"/>
    <property type="evidence" value="ECO:0007669"/>
    <property type="project" value="InterPro"/>
</dbReference>
<evidence type="ECO:0008006" key="2">
    <source>
        <dbReference type="Google" id="ProtNLM"/>
    </source>
</evidence>
<dbReference type="InterPro" id="IPR011856">
    <property type="entry name" value="tRNA_endonuc-like_dom_sf"/>
</dbReference>
<proteinExistence type="predicted"/>
<evidence type="ECO:0000313" key="1">
    <source>
        <dbReference type="EMBL" id="BBI96307.1"/>
    </source>
</evidence>
<dbReference type="Gene3D" id="3.40.1350.10">
    <property type="match status" value="1"/>
</dbReference>
<reference evidence="1" key="1">
    <citation type="submission" date="2019-03" db="EMBL/GenBank/DDBJ databases">
        <title>Complete genome sequences of Enterobacter asburiae str. MRY18-106 isolated from a patient in Japan.</title>
        <authorList>
            <person name="Sekizuka T."/>
            <person name="Matsui M."/>
            <person name="Takara T."/>
            <person name="Uechi A."/>
            <person name="Harakuni M."/>
            <person name="Kimura T."/>
            <person name="Suzuki S."/>
            <person name="Kuroda M."/>
        </authorList>
    </citation>
    <scope>NUCLEOTIDE SEQUENCE</scope>
    <source>
        <strain evidence="1">MRY18-106</strain>
    </source>
</reference>